<organism evidence="3 4">
    <name type="scientific">Candidatus Anaerostipes avistercoris</name>
    <dbReference type="NCBI Taxonomy" id="2838462"/>
    <lineage>
        <taxon>Bacteria</taxon>
        <taxon>Bacillati</taxon>
        <taxon>Bacillota</taxon>
        <taxon>Clostridia</taxon>
        <taxon>Lachnospirales</taxon>
        <taxon>Lachnospiraceae</taxon>
        <taxon>Anaerostipes</taxon>
    </lineage>
</organism>
<feature type="compositionally biased region" description="Basic and acidic residues" evidence="1">
    <location>
        <begin position="49"/>
        <end position="78"/>
    </location>
</feature>
<evidence type="ECO:0000256" key="2">
    <source>
        <dbReference type="SAM" id="SignalP"/>
    </source>
</evidence>
<dbReference type="AlphaFoldDB" id="A0A9D2T9L2"/>
<comment type="caution">
    <text evidence="3">The sequence shown here is derived from an EMBL/GenBank/DDBJ whole genome shotgun (WGS) entry which is preliminary data.</text>
</comment>
<feature type="region of interest" description="Disordered" evidence="1">
    <location>
        <begin position="44"/>
        <end position="84"/>
    </location>
</feature>
<feature type="chain" id="PRO_5039600676" evidence="2">
    <location>
        <begin position="19"/>
        <end position="140"/>
    </location>
</feature>
<protein>
    <submittedName>
        <fullName evidence="3">Nucleolar protein 3</fullName>
    </submittedName>
</protein>
<reference evidence="3" key="2">
    <citation type="submission" date="2021-04" db="EMBL/GenBank/DDBJ databases">
        <authorList>
            <person name="Gilroy R."/>
        </authorList>
    </citation>
    <scope>NUCLEOTIDE SEQUENCE</scope>
    <source>
        <strain evidence="3">ChiSjej3B21-8574</strain>
    </source>
</reference>
<dbReference type="EMBL" id="DWWD01000036">
    <property type="protein sequence ID" value="HJC50729.1"/>
    <property type="molecule type" value="Genomic_DNA"/>
</dbReference>
<sequence length="140" mass="15115">MRKKLLAAAVLAVAVVLAAGCRKKDTSSGDSRIVIWGDEKAAEVPVTETSEKEATEAVHEEDLATKKEEQAEPEKGKGTFDGWADSGSVEIRMSDGSYQTFFVESNEVRKALNQKGEGSEITFSHGAVEGQVNRKIISVE</sequence>
<accession>A0A9D2T9L2</accession>
<proteinExistence type="predicted"/>
<evidence type="ECO:0000313" key="4">
    <source>
        <dbReference type="Proteomes" id="UP000823904"/>
    </source>
</evidence>
<feature type="signal peptide" evidence="2">
    <location>
        <begin position="1"/>
        <end position="18"/>
    </location>
</feature>
<evidence type="ECO:0000313" key="3">
    <source>
        <dbReference type="EMBL" id="HJC50729.1"/>
    </source>
</evidence>
<reference evidence="3" key="1">
    <citation type="journal article" date="2021" name="PeerJ">
        <title>Extensive microbial diversity within the chicken gut microbiome revealed by metagenomics and culture.</title>
        <authorList>
            <person name="Gilroy R."/>
            <person name="Ravi A."/>
            <person name="Getino M."/>
            <person name="Pursley I."/>
            <person name="Horton D.L."/>
            <person name="Alikhan N.F."/>
            <person name="Baker D."/>
            <person name="Gharbi K."/>
            <person name="Hall N."/>
            <person name="Watson M."/>
            <person name="Adriaenssens E.M."/>
            <person name="Foster-Nyarko E."/>
            <person name="Jarju S."/>
            <person name="Secka A."/>
            <person name="Antonio M."/>
            <person name="Oren A."/>
            <person name="Chaudhuri R.R."/>
            <person name="La Ragione R."/>
            <person name="Hildebrand F."/>
            <person name="Pallen M.J."/>
        </authorList>
    </citation>
    <scope>NUCLEOTIDE SEQUENCE</scope>
    <source>
        <strain evidence="3">ChiSjej3B21-8574</strain>
    </source>
</reference>
<evidence type="ECO:0000256" key="1">
    <source>
        <dbReference type="SAM" id="MobiDB-lite"/>
    </source>
</evidence>
<keyword evidence="2" id="KW-0732">Signal</keyword>
<name>A0A9D2T9L2_9FIRM</name>
<dbReference type="Proteomes" id="UP000823904">
    <property type="component" value="Unassembled WGS sequence"/>
</dbReference>
<gene>
    <name evidence="3" type="ORF">H9754_09220</name>
</gene>
<dbReference type="PROSITE" id="PS51257">
    <property type="entry name" value="PROKAR_LIPOPROTEIN"/>
    <property type="match status" value="1"/>
</dbReference>